<keyword evidence="6" id="KW-0489">Methyltransferase</keyword>
<keyword evidence="5" id="KW-0963">Cytoplasm</keyword>
<name>A0ABU7KGD3_9ACTN</name>
<dbReference type="RefSeq" id="WP_330095056.1">
    <property type="nucleotide sequence ID" value="NZ_JAUZMY010000045.1"/>
</dbReference>
<evidence type="ECO:0000256" key="11">
    <source>
        <dbReference type="ARBA" id="ARBA00031350"/>
    </source>
</evidence>
<evidence type="ECO:0000256" key="2">
    <source>
        <dbReference type="ARBA" id="ARBA00005369"/>
    </source>
</evidence>
<evidence type="ECO:0000256" key="4">
    <source>
        <dbReference type="ARBA" id="ARBA00013346"/>
    </source>
</evidence>
<gene>
    <name evidence="12" type="ORF">Q8791_29130</name>
</gene>
<organism evidence="12 13">
    <name type="scientific">Nocardiopsis codii</name>
    <dbReference type="NCBI Taxonomy" id="3065942"/>
    <lineage>
        <taxon>Bacteria</taxon>
        <taxon>Bacillati</taxon>
        <taxon>Actinomycetota</taxon>
        <taxon>Actinomycetes</taxon>
        <taxon>Streptosporangiales</taxon>
        <taxon>Nocardiopsidaceae</taxon>
        <taxon>Nocardiopsis</taxon>
    </lineage>
</organism>
<evidence type="ECO:0000313" key="13">
    <source>
        <dbReference type="Proteomes" id="UP001356095"/>
    </source>
</evidence>
<evidence type="ECO:0000256" key="7">
    <source>
        <dbReference type="ARBA" id="ARBA00022679"/>
    </source>
</evidence>
<comment type="caution">
    <text evidence="12">The sequence shown here is derived from an EMBL/GenBank/DDBJ whole genome shotgun (WGS) entry which is preliminary data.</text>
</comment>
<evidence type="ECO:0000256" key="5">
    <source>
        <dbReference type="ARBA" id="ARBA00022490"/>
    </source>
</evidence>
<evidence type="ECO:0000256" key="10">
    <source>
        <dbReference type="ARBA" id="ARBA00031323"/>
    </source>
</evidence>
<dbReference type="SUPFAM" id="SSF53335">
    <property type="entry name" value="S-adenosyl-L-methionine-dependent methyltransferases"/>
    <property type="match status" value="1"/>
</dbReference>
<dbReference type="InterPro" id="IPR000682">
    <property type="entry name" value="PCMT"/>
</dbReference>
<evidence type="ECO:0000256" key="8">
    <source>
        <dbReference type="ARBA" id="ARBA00022691"/>
    </source>
</evidence>
<evidence type="ECO:0000256" key="6">
    <source>
        <dbReference type="ARBA" id="ARBA00022603"/>
    </source>
</evidence>
<dbReference type="Proteomes" id="UP001356095">
    <property type="component" value="Unassembled WGS sequence"/>
</dbReference>
<protein>
    <recommendedName>
        <fullName evidence="4">Protein-L-isoaspartate O-methyltransferase</fullName>
        <ecNumber evidence="3">2.1.1.77</ecNumber>
    </recommendedName>
    <alternativeName>
        <fullName evidence="11">L-isoaspartyl protein carboxyl methyltransferase</fullName>
    </alternativeName>
    <alternativeName>
        <fullName evidence="9">Protein L-isoaspartyl methyltransferase</fullName>
    </alternativeName>
    <alternativeName>
        <fullName evidence="10">Protein-beta-aspartate methyltransferase</fullName>
    </alternativeName>
</protein>
<keyword evidence="8" id="KW-0949">S-adenosyl-L-methionine</keyword>
<comment type="similarity">
    <text evidence="2">Belongs to the methyltransferase superfamily. L-isoaspartyl/D-aspartyl protein methyltransferase family.</text>
</comment>
<dbReference type="PANTHER" id="PTHR11579">
    <property type="entry name" value="PROTEIN-L-ISOASPARTATE O-METHYLTRANSFERASE"/>
    <property type="match status" value="1"/>
</dbReference>
<sequence length="382" mass="41393">MDYLPLAQALADQLHADGIPEHIASLFRRVPRHAFLPDVMWGDGRTRYDRAEDPDGWMRAAYSDQPLTTQVDDGAEGGPGIATSSSSAPSVMARMLTAARIEPGHRVMEIGTGTGYHAALLCELVGDIRVTTIEIDQEVADRAHSALIAEDYAPELVTADAEKLASIGDGRHHRIIATCQVAEIPEAWLVQLHARGRLITPWAPTPGAPAGVLAVLEDCGGDVQGRFEGSLAFMWARGQRRGGHMVPDVDAVPDRITHADGDPRTLLDGETGLLMSLLVPGWAHGMAMEPGASEPHVWAVSTRCGSWARMHPDGRVEQFGPRRLAEEFAGALTWWRGEGRPTVDDFGLTVTADGCRSVWLREPRAELWTLHAADHDDADDVG</sequence>
<evidence type="ECO:0000256" key="3">
    <source>
        <dbReference type="ARBA" id="ARBA00011890"/>
    </source>
</evidence>
<dbReference type="PANTHER" id="PTHR11579:SF0">
    <property type="entry name" value="PROTEIN-L-ISOASPARTATE(D-ASPARTATE) O-METHYLTRANSFERASE"/>
    <property type="match status" value="1"/>
</dbReference>
<dbReference type="CDD" id="cd02440">
    <property type="entry name" value="AdoMet_MTases"/>
    <property type="match status" value="1"/>
</dbReference>
<evidence type="ECO:0000256" key="9">
    <source>
        <dbReference type="ARBA" id="ARBA00030757"/>
    </source>
</evidence>
<proteinExistence type="inferred from homology"/>
<evidence type="ECO:0000256" key="1">
    <source>
        <dbReference type="ARBA" id="ARBA00004496"/>
    </source>
</evidence>
<dbReference type="EMBL" id="JAUZMY010000045">
    <property type="protein sequence ID" value="MEE2041296.1"/>
    <property type="molecule type" value="Genomic_DNA"/>
</dbReference>
<comment type="subcellular location">
    <subcellularLocation>
        <location evidence="1">Cytoplasm</location>
    </subcellularLocation>
</comment>
<keyword evidence="13" id="KW-1185">Reference proteome</keyword>
<accession>A0ABU7KGD3</accession>
<dbReference type="InterPro" id="IPR029063">
    <property type="entry name" value="SAM-dependent_MTases_sf"/>
</dbReference>
<evidence type="ECO:0000313" key="12">
    <source>
        <dbReference type="EMBL" id="MEE2041296.1"/>
    </source>
</evidence>
<keyword evidence="7" id="KW-0808">Transferase</keyword>
<dbReference type="Pfam" id="PF01135">
    <property type="entry name" value="PCMT"/>
    <property type="match status" value="1"/>
</dbReference>
<dbReference type="Gene3D" id="3.40.50.150">
    <property type="entry name" value="Vaccinia Virus protein VP39"/>
    <property type="match status" value="1"/>
</dbReference>
<dbReference type="EC" id="2.1.1.77" evidence="3"/>
<reference evidence="12 13" key="1">
    <citation type="submission" date="2023-08" db="EMBL/GenBank/DDBJ databases">
        <authorList>
            <person name="Girao M."/>
            <person name="Carvalho M.F."/>
        </authorList>
    </citation>
    <scope>NUCLEOTIDE SEQUENCE [LARGE SCALE GENOMIC DNA]</scope>
    <source>
        <strain evidence="12 13">CT-R113</strain>
    </source>
</reference>